<dbReference type="GO" id="GO:0034727">
    <property type="term" value="P:piecemeal microautophagy of the nucleus"/>
    <property type="evidence" value="ECO:0007669"/>
    <property type="project" value="TreeGrafter"/>
</dbReference>
<dbReference type="Gene3D" id="3.10.20.90">
    <property type="entry name" value="Phosphatidylinositol 3-kinase Catalytic Subunit, Chain A, domain 1"/>
    <property type="match status" value="1"/>
</dbReference>
<comment type="similarity">
    <text evidence="1 5">Belongs to the ATG5 family.</text>
</comment>
<feature type="domain" description="Autophagy protein ATG5 UblA" evidence="8">
    <location>
        <begin position="23"/>
        <end position="131"/>
    </location>
</feature>
<name>A0A1Y2FB90_9FUNG</name>
<dbReference type="InterPro" id="IPR048318">
    <property type="entry name" value="ATG5_UblB"/>
</dbReference>
<dbReference type="InterPro" id="IPR048940">
    <property type="entry name" value="ATG5_HBR"/>
</dbReference>
<keyword evidence="4 5" id="KW-0072">Autophagy</keyword>
<dbReference type="GO" id="GO:0044233">
    <property type="term" value="C:mitochondria-associated endoplasmic reticulum membrane contact site"/>
    <property type="evidence" value="ECO:0007669"/>
    <property type="project" value="TreeGrafter"/>
</dbReference>
<organism evidence="9 10">
    <name type="scientific">Neocallimastix californiae</name>
    <dbReference type="NCBI Taxonomy" id="1754190"/>
    <lineage>
        <taxon>Eukaryota</taxon>
        <taxon>Fungi</taxon>
        <taxon>Fungi incertae sedis</taxon>
        <taxon>Chytridiomycota</taxon>
        <taxon>Chytridiomycota incertae sedis</taxon>
        <taxon>Neocallimastigomycetes</taxon>
        <taxon>Neocallimastigales</taxon>
        <taxon>Neocallimastigaceae</taxon>
        <taxon>Neocallimastix</taxon>
    </lineage>
</organism>
<evidence type="ECO:0000256" key="3">
    <source>
        <dbReference type="ARBA" id="ARBA00022843"/>
    </source>
</evidence>
<keyword evidence="10" id="KW-1185">Reference proteome</keyword>
<dbReference type="Proteomes" id="UP000193920">
    <property type="component" value="Unassembled WGS sequence"/>
</dbReference>
<dbReference type="PANTHER" id="PTHR13040:SF2">
    <property type="entry name" value="AUTOPHAGY PROTEIN 5"/>
    <property type="match status" value="1"/>
</dbReference>
<evidence type="ECO:0000259" key="6">
    <source>
        <dbReference type="Pfam" id="PF04106"/>
    </source>
</evidence>
<accession>A0A1Y2FB90</accession>
<evidence type="ECO:0000259" key="7">
    <source>
        <dbReference type="Pfam" id="PF20637"/>
    </source>
</evidence>
<comment type="caution">
    <text evidence="9">The sequence shown here is derived from an EMBL/GenBank/DDBJ whole genome shotgun (WGS) entry which is preliminary data.</text>
</comment>
<keyword evidence="5" id="KW-0813">Transport</keyword>
<comment type="function">
    <text evidence="5">Involved in cytoplasm to vacuole transport (Cvt) and autophagic vesicle formation.</text>
</comment>
<keyword evidence="2 5" id="KW-1017">Isopeptide bond</keyword>
<dbReference type="PANTHER" id="PTHR13040">
    <property type="entry name" value="AUTOPHAGY PROTEIN 5"/>
    <property type="match status" value="1"/>
</dbReference>
<dbReference type="InterPro" id="IPR007239">
    <property type="entry name" value="Atg5"/>
</dbReference>
<evidence type="ECO:0000256" key="5">
    <source>
        <dbReference type="RuleBase" id="RU361202"/>
    </source>
</evidence>
<evidence type="ECO:0000256" key="4">
    <source>
        <dbReference type="ARBA" id="ARBA00023006"/>
    </source>
</evidence>
<sequence length="294" mass="35065">MESENTTESEENIYPFENVREKVFNGILPVKFVIAENDKSKIPESINYEPVYYANIPRCSYFPIYFKQIAKYFIDRHIIENEEDIWFSYNDIPLKFHYPVGLLYDIYDNTNINQSQNSDKLGLPWEITIHFSNFPKEKLIKIKDLDTIKDTYFTTLKESDYMRYGNANKVMCLSLDDQKILWDSLCQSKFKDFWNINIKLLNIMPWSNISARLYINDTVIQEKYANISDENVTLRDLINDWCKEIFSDKNLEDINYQYILHGINVSLDTPLLWLGQYLSYPDNWLHIVLKQKEV</sequence>
<reference evidence="9 10" key="1">
    <citation type="submission" date="2016-08" db="EMBL/GenBank/DDBJ databases">
        <title>A Parts List for Fungal Cellulosomes Revealed by Comparative Genomics.</title>
        <authorList>
            <consortium name="DOE Joint Genome Institute"/>
            <person name="Haitjema C.H."/>
            <person name="Gilmore S.P."/>
            <person name="Henske J.K."/>
            <person name="Solomon K.V."/>
            <person name="De Groot R."/>
            <person name="Kuo A."/>
            <person name="Mondo S.J."/>
            <person name="Salamov A.A."/>
            <person name="Labutti K."/>
            <person name="Zhao Z."/>
            <person name="Chiniquy J."/>
            <person name="Barry K."/>
            <person name="Brewer H.M."/>
            <person name="Purvine S.O."/>
            <person name="Wright A.T."/>
            <person name="Boxma B."/>
            <person name="Van Alen T."/>
            <person name="Hackstein J.H."/>
            <person name="Baker S.E."/>
            <person name="Grigoriev I.V."/>
            <person name="O'Malley M.A."/>
        </authorList>
    </citation>
    <scope>NUCLEOTIDE SEQUENCE [LARGE SCALE GENOMIC DNA]</scope>
    <source>
        <strain evidence="9 10">G1</strain>
    </source>
</reference>
<dbReference type="Pfam" id="PF20637">
    <property type="entry name" value="ATG5_HBR"/>
    <property type="match status" value="1"/>
</dbReference>
<dbReference type="Gene3D" id="1.10.246.190">
    <property type="entry name" value="Autophagy protein Apg5, helix rich domain"/>
    <property type="match status" value="1"/>
</dbReference>
<keyword evidence="5" id="KW-0472">Membrane</keyword>
<dbReference type="InterPro" id="IPR042527">
    <property type="entry name" value="Atg5_UblA_dom_sf"/>
</dbReference>
<evidence type="ECO:0000256" key="2">
    <source>
        <dbReference type="ARBA" id="ARBA00022499"/>
    </source>
</evidence>
<gene>
    <name evidence="9" type="ORF">LY90DRAFT_664368</name>
</gene>
<dbReference type="Pfam" id="PF04106">
    <property type="entry name" value="ATG5_UblB"/>
    <property type="match status" value="1"/>
</dbReference>
<dbReference type="AlphaFoldDB" id="A0A1Y2FB90"/>
<dbReference type="EMBL" id="MCOG01000011">
    <property type="protein sequence ID" value="ORY81151.1"/>
    <property type="molecule type" value="Genomic_DNA"/>
</dbReference>
<evidence type="ECO:0000256" key="1">
    <source>
        <dbReference type="ARBA" id="ARBA00006910"/>
    </source>
</evidence>
<protein>
    <recommendedName>
        <fullName evidence="5">Autophagy protein 5</fullName>
    </recommendedName>
</protein>
<evidence type="ECO:0000313" key="10">
    <source>
        <dbReference type="Proteomes" id="UP000193920"/>
    </source>
</evidence>
<dbReference type="GO" id="GO:0061908">
    <property type="term" value="C:phagophore"/>
    <property type="evidence" value="ECO:0007669"/>
    <property type="project" value="TreeGrafter"/>
</dbReference>
<evidence type="ECO:0000313" key="9">
    <source>
        <dbReference type="EMBL" id="ORY81151.1"/>
    </source>
</evidence>
<comment type="subcellular location">
    <subcellularLocation>
        <location evidence="5">Preautophagosomal structure membrane</location>
        <topology evidence="5">Peripheral membrane protein</topology>
    </subcellularLocation>
</comment>
<dbReference type="STRING" id="1754190.A0A1Y2FB90"/>
<dbReference type="InterPro" id="IPR042526">
    <property type="entry name" value="Atg5_HR"/>
</dbReference>
<dbReference type="GO" id="GO:0005776">
    <property type="term" value="C:autophagosome"/>
    <property type="evidence" value="ECO:0007669"/>
    <property type="project" value="TreeGrafter"/>
</dbReference>
<dbReference type="GO" id="GO:0000422">
    <property type="term" value="P:autophagy of mitochondrion"/>
    <property type="evidence" value="ECO:0007669"/>
    <property type="project" value="TreeGrafter"/>
</dbReference>
<comment type="subunit">
    <text evidence="5">Conjugated with ATG12.</text>
</comment>
<dbReference type="Pfam" id="PF20638">
    <property type="entry name" value="ATG5_UblA"/>
    <property type="match status" value="1"/>
</dbReference>
<keyword evidence="3 5" id="KW-0832">Ubl conjugation</keyword>
<dbReference type="GO" id="GO:0019776">
    <property type="term" value="F:Atg8-family ligase activity"/>
    <property type="evidence" value="ECO:0007669"/>
    <property type="project" value="TreeGrafter"/>
</dbReference>
<evidence type="ECO:0000259" key="8">
    <source>
        <dbReference type="Pfam" id="PF20638"/>
    </source>
</evidence>
<proteinExistence type="inferred from homology"/>
<feature type="domain" description="Autophagy protein ATG5 alpha-helical bundle region" evidence="7">
    <location>
        <begin position="146"/>
        <end position="202"/>
    </location>
</feature>
<dbReference type="InterPro" id="IPR048939">
    <property type="entry name" value="ATG5_UblA"/>
</dbReference>
<feature type="domain" description="Autophagy protein ATG5 UblB" evidence="6">
    <location>
        <begin position="209"/>
        <end position="289"/>
    </location>
</feature>
<dbReference type="GO" id="GO:0006995">
    <property type="term" value="P:cellular response to nitrogen starvation"/>
    <property type="evidence" value="ECO:0007669"/>
    <property type="project" value="TreeGrafter"/>
</dbReference>
<dbReference type="Gene3D" id="3.10.20.620">
    <property type="match status" value="1"/>
</dbReference>
<dbReference type="GO" id="GO:0034045">
    <property type="term" value="C:phagophore assembly site membrane"/>
    <property type="evidence" value="ECO:0007669"/>
    <property type="project" value="UniProtKB-SubCell"/>
</dbReference>
<dbReference type="OrthoDB" id="272162at2759"/>
<dbReference type="GO" id="GO:0034274">
    <property type="term" value="C:Atg12-Atg5-Atg16 complex"/>
    <property type="evidence" value="ECO:0007669"/>
    <property type="project" value="TreeGrafter"/>
</dbReference>